<keyword evidence="4" id="KW-1185">Reference proteome</keyword>
<dbReference type="OrthoDB" id="9771932at2"/>
<gene>
    <name evidence="3" type="ORF">KKC1_34970</name>
</gene>
<evidence type="ECO:0000313" key="3">
    <source>
        <dbReference type="EMBL" id="GAW94392.1"/>
    </source>
</evidence>
<accession>A0A1Z5HXZ0</accession>
<name>A0A1Z5HXZ0_9FIRM</name>
<protein>
    <submittedName>
        <fullName evidence="3">Amidohydrolase family protein</fullName>
    </submittedName>
</protein>
<evidence type="ECO:0000313" key="4">
    <source>
        <dbReference type="Proteomes" id="UP000197032"/>
    </source>
</evidence>
<organism evidence="3 4">
    <name type="scientific">Calderihabitans maritimus</name>
    <dbReference type="NCBI Taxonomy" id="1246530"/>
    <lineage>
        <taxon>Bacteria</taxon>
        <taxon>Bacillati</taxon>
        <taxon>Bacillota</taxon>
        <taxon>Clostridia</taxon>
        <taxon>Neomoorellales</taxon>
        <taxon>Calderihabitantaceae</taxon>
        <taxon>Calderihabitans</taxon>
    </lineage>
</organism>
<comment type="caution">
    <text evidence="3">The sequence shown here is derived from an EMBL/GenBank/DDBJ whole genome shotgun (WGS) entry which is preliminary data.</text>
</comment>
<feature type="domain" description="Amidohydrolase-related" evidence="2">
    <location>
        <begin position="9"/>
        <end position="269"/>
    </location>
</feature>
<dbReference type="PANTHER" id="PTHR21240">
    <property type="entry name" value="2-AMINO-3-CARBOXYLMUCONATE-6-SEMIALDEHYDE DECARBOXYLASE"/>
    <property type="match status" value="1"/>
</dbReference>
<dbReference type="Pfam" id="PF04909">
    <property type="entry name" value="Amidohydro_2"/>
    <property type="match status" value="1"/>
</dbReference>
<dbReference type="Gene3D" id="3.20.20.140">
    <property type="entry name" value="Metal-dependent hydrolases"/>
    <property type="match status" value="1"/>
</dbReference>
<dbReference type="GO" id="GO:0016831">
    <property type="term" value="F:carboxy-lyase activity"/>
    <property type="evidence" value="ECO:0007669"/>
    <property type="project" value="InterPro"/>
</dbReference>
<dbReference type="PANTHER" id="PTHR21240:SF28">
    <property type="entry name" value="ISO-OROTATE DECARBOXYLASE (EUROFUNG)"/>
    <property type="match status" value="1"/>
</dbReference>
<evidence type="ECO:0000259" key="2">
    <source>
        <dbReference type="Pfam" id="PF04909"/>
    </source>
</evidence>
<keyword evidence="3" id="KW-0378">Hydrolase</keyword>
<reference evidence="4" key="1">
    <citation type="journal article" date="2017" name="Appl. Environ. Microbiol.">
        <title>Genomic analysis of Calderihabitans maritimus KKC1, a thermophilic hydrogenogenic carboxydotrophic bacterium isolated from marine sediment.</title>
        <authorList>
            <person name="Omae K."/>
            <person name="Yoneda Y."/>
            <person name="Fukuyama Y."/>
            <person name="Yoshida T."/>
            <person name="Sako Y."/>
        </authorList>
    </citation>
    <scope>NUCLEOTIDE SEQUENCE [LARGE SCALE GENOMIC DNA]</scope>
    <source>
        <strain evidence="4">KKC1</strain>
    </source>
</reference>
<proteinExistence type="predicted"/>
<dbReference type="AlphaFoldDB" id="A0A1Z5HXZ0"/>
<dbReference type="InterPro" id="IPR032465">
    <property type="entry name" value="ACMSD"/>
</dbReference>
<dbReference type="GO" id="GO:0016787">
    <property type="term" value="F:hydrolase activity"/>
    <property type="evidence" value="ECO:0007669"/>
    <property type="project" value="UniProtKB-KW"/>
</dbReference>
<keyword evidence="1" id="KW-0456">Lyase</keyword>
<dbReference type="GO" id="GO:0005737">
    <property type="term" value="C:cytoplasm"/>
    <property type="evidence" value="ECO:0007669"/>
    <property type="project" value="TreeGrafter"/>
</dbReference>
<dbReference type="InterPro" id="IPR006680">
    <property type="entry name" value="Amidohydro-rel"/>
</dbReference>
<sequence length="272" mass="31979">MVGGYPLWDAHTHLFPERLFQAIWRWFDRRGWRIPFKEPTARLIQSLTEIGVEKAFFLTYAHKPGMSLELNRWMKSVVEKYPMLVPFGSIHPEDENLEEVISKTLDEWNFCGFKIHLLVQDLAADDPGLFPIYEALEERGKVLVIHAGGFPFEDDPEAPRRLARVFRKFPRLKAQVAHMGMFRMEQTLELVEEYPGIYLDTAYVFGNPELPLRVNRMEEILHTYRERIIFGSDFPIMEFHPLSSVKALLDLKLPDEIYRQIFRENARQLVEG</sequence>
<dbReference type="EMBL" id="BDGJ01000216">
    <property type="protein sequence ID" value="GAW94392.1"/>
    <property type="molecule type" value="Genomic_DNA"/>
</dbReference>
<dbReference type="Proteomes" id="UP000197032">
    <property type="component" value="Unassembled WGS sequence"/>
</dbReference>
<dbReference type="InterPro" id="IPR032466">
    <property type="entry name" value="Metal_Hydrolase"/>
</dbReference>
<evidence type="ECO:0000256" key="1">
    <source>
        <dbReference type="ARBA" id="ARBA00023239"/>
    </source>
</evidence>
<dbReference type="CDD" id="cd01292">
    <property type="entry name" value="metallo-dependent_hydrolases"/>
    <property type="match status" value="1"/>
</dbReference>
<dbReference type="SUPFAM" id="SSF51556">
    <property type="entry name" value="Metallo-dependent hydrolases"/>
    <property type="match status" value="1"/>
</dbReference>
<dbReference type="GO" id="GO:0019748">
    <property type="term" value="P:secondary metabolic process"/>
    <property type="evidence" value="ECO:0007669"/>
    <property type="project" value="TreeGrafter"/>
</dbReference>
<dbReference type="RefSeq" id="WP_088555340.1">
    <property type="nucleotide sequence ID" value="NZ_BDGJ01000216.1"/>
</dbReference>